<evidence type="ECO:0000256" key="9">
    <source>
        <dbReference type="PIRSR" id="PIRSR630616-2"/>
    </source>
</evidence>
<dbReference type="SUPFAM" id="SSF56112">
    <property type="entry name" value="Protein kinase-like (PK-like)"/>
    <property type="match status" value="1"/>
</dbReference>
<keyword evidence="5 12" id="KW-0418">Kinase</keyword>
<dbReference type="AlphaFoldDB" id="A0A444UZZ2"/>
<dbReference type="PROSITE" id="PS00107">
    <property type="entry name" value="PROTEIN_KINASE_ATP"/>
    <property type="match status" value="1"/>
</dbReference>
<feature type="domain" description="Protein kinase" evidence="11">
    <location>
        <begin position="42"/>
        <end position="251"/>
    </location>
</feature>
<feature type="binding site" evidence="9">
    <location>
        <position position="52"/>
    </location>
    <ligand>
        <name>ATP</name>
        <dbReference type="ChEBI" id="CHEBI:30616"/>
    </ligand>
</feature>
<dbReference type="Proteomes" id="UP000289886">
    <property type="component" value="Unassembled WGS sequence"/>
</dbReference>
<feature type="binding site" evidence="9">
    <location>
        <begin position="120"/>
        <end position="122"/>
    </location>
    <ligand>
        <name>ATP</name>
        <dbReference type="ChEBI" id="CHEBI:30616"/>
    </ligand>
</feature>
<evidence type="ECO:0000256" key="6">
    <source>
        <dbReference type="ARBA" id="ARBA00022840"/>
    </source>
</evidence>
<evidence type="ECO:0000256" key="3">
    <source>
        <dbReference type="ARBA" id="ARBA00022679"/>
    </source>
</evidence>
<dbReference type="GO" id="GO:0005524">
    <property type="term" value="F:ATP binding"/>
    <property type="evidence" value="ECO:0007669"/>
    <property type="project" value="UniProtKB-UniRule"/>
</dbReference>
<keyword evidence="3" id="KW-0808">Transferase</keyword>
<name>A0A444UZZ2_ACIRT</name>
<keyword evidence="4 9" id="KW-0547">Nucleotide-binding</keyword>
<evidence type="ECO:0000259" key="11">
    <source>
        <dbReference type="PROSITE" id="PS50011"/>
    </source>
</evidence>
<comment type="catalytic activity">
    <reaction evidence="8">
        <text>L-seryl-[protein] + ATP = O-phospho-L-seryl-[protein] + ADP + H(+)</text>
        <dbReference type="Rhea" id="RHEA:17989"/>
        <dbReference type="Rhea" id="RHEA-COMP:9863"/>
        <dbReference type="Rhea" id="RHEA-COMP:11604"/>
        <dbReference type="ChEBI" id="CHEBI:15378"/>
        <dbReference type="ChEBI" id="CHEBI:29999"/>
        <dbReference type="ChEBI" id="CHEBI:30616"/>
        <dbReference type="ChEBI" id="CHEBI:83421"/>
        <dbReference type="ChEBI" id="CHEBI:456216"/>
        <dbReference type="EC" id="2.7.11.1"/>
    </reaction>
</comment>
<comment type="caution">
    <text evidence="12">The sequence shown here is derived from an EMBL/GenBank/DDBJ whole genome shotgun (WGS) entry which is preliminary data.</text>
</comment>
<dbReference type="PROSITE" id="PS50011">
    <property type="entry name" value="PROTEIN_KINASE_DOM"/>
    <property type="match status" value="1"/>
</dbReference>
<keyword evidence="2" id="KW-0723">Serine/threonine-protein kinase</keyword>
<dbReference type="EMBL" id="SCEB01004173">
    <property type="protein sequence ID" value="RXM93747.1"/>
    <property type="molecule type" value="Genomic_DNA"/>
</dbReference>
<dbReference type="PANTHER" id="PTHR24350">
    <property type="entry name" value="SERINE/THREONINE-PROTEIN KINASE IAL-RELATED"/>
    <property type="match status" value="1"/>
</dbReference>
<reference evidence="12 13" key="1">
    <citation type="submission" date="2019-01" db="EMBL/GenBank/DDBJ databases">
        <title>Draft Genome and Complete Hox-Cluster Characterization of the Sterlet Sturgeon (Acipenser ruthenus).</title>
        <authorList>
            <person name="Wei Q."/>
        </authorList>
    </citation>
    <scope>NUCLEOTIDE SEQUENCE [LARGE SCALE GENOMIC DNA]</scope>
    <source>
        <strain evidence="12">WHYD16114868_AA</strain>
        <tissue evidence="12">Blood</tissue>
    </source>
</reference>
<dbReference type="InterPro" id="IPR030616">
    <property type="entry name" value="Aur-like"/>
</dbReference>
<dbReference type="Pfam" id="PF00069">
    <property type="entry name" value="Pkinase"/>
    <property type="match status" value="2"/>
</dbReference>
<dbReference type="InterPro" id="IPR000719">
    <property type="entry name" value="Prot_kinase_dom"/>
</dbReference>
<evidence type="ECO:0000256" key="1">
    <source>
        <dbReference type="ARBA" id="ARBA00012513"/>
    </source>
</evidence>
<protein>
    <recommendedName>
        <fullName evidence="1">non-specific serine/threonine protein kinase</fullName>
        <ecNumber evidence="1">2.7.11.1</ecNumber>
    </recommendedName>
</protein>
<dbReference type="Gene3D" id="1.10.510.10">
    <property type="entry name" value="Transferase(Phosphotransferase) domain 1"/>
    <property type="match status" value="1"/>
</dbReference>
<dbReference type="EC" id="2.7.11.1" evidence="1"/>
<dbReference type="GO" id="GO:0004674">
    <property type="term" value="F:protein serine/threonine kinase activity"/>
    <property type="evidence" value="ECO:0007669"/>
    <property type="project" value="UniProtKB-KW"/>
</dbReference>
<evidence type="ECO:0000313" key="12">
    <source>
        <dbReference type="EMBL" id="RXM93747.1"/>
    </source>
</evidence>
<gene>
    <name evidence="12" type="ORF">EOD39_18750</name>
</gene>
<proteinExistence type="predicted"/>
<dbReference type="Gene3D" id="3.30.200.20">
    <property type="entry name" value="Phosphorylase Kinase, domain 1"/>
    <property type="match status" value="1"/>
</dbReference>
<keyword evidence="6 9" id="KW-0067">ATP-binding</keyword>
<evidence type="ECO:0000256" key="4">
    <source>
        <dbReference type="ARBA" id="ARBA00022741"/>
    </source>
</evidence>
<keyword evidence="13" id="KW-1185">Reference proteome</keyword>
<comment type="catalytic activity">
    <reaction evidence="7">
        <text>L-threonyl-[protein] + ATP = O-phospho-L-threonyl-[protein] + ADP + H(+)</text>
        <dbReference type="Rhea" id="RHEA:46608"/>
        <dbReference type="Rhea" id="RHEA-COMP:11060"/>
        <dbReference type="Rhea" id="RHEA-COMP:11605"/>
        <dbReference type="ChEBI" id="CHEBI:15378"/>
        <dbReference type="ChEBI" id="CHEBI:30013"/>
        <dbReference type="ChEBI" id="CHEBI:30616"/>
        <dbReference type="ChEBI" id="CHEBI:61977"/>
        <dbReference type="ChEBI" id="CHEBI:456216"/>
        <dbReference type="EC" id="2.7.11.1"/>
    </reaction>
</comment>
<evidence type="ECO:0000256" key="7">
    <source>
        <dbReference type="ARBA" id="ARBA00047899"/>
    </source>
</evidence>
<evidence type="ECO:0000256" key="10">
    <source>
        <dbReference type="PROSITE-ProRule" id="PRU10141"/>
    </source>
</evidence>
<evidence type="ECO:0000256" key="8">
    <source>
        <dbReference type="ARBA" id="ARBA00048679"/>
    </source>
</evidence>
<evidence type="ECO:0000256" key="5">
    <source>
        <dbReference type="ARBA" id="ARBA00022777"/>
    </source>
</evidence>
<dbReference type="InterPro" id="IPR017441">
    <property type="entry name" value="Protein_kinase_ATP_BS"/>
</dbReference>
<organism evidence="12 13">
    <name type="scientific">Acipenser ruthenus</name>
    <name type="common">Sterlet sturgeon</name>
    <dbReference type="NCBI Taxonomy" id="7906"/>
    <lineage>
        <taxon>Eukaryota</taxon>
        <taxon>Metazoa</taxon>
        <taxon>Chordata</taxon>
        <taxon>Craniata</taxon>
        <taxon>Vertebrata</taxon>
        <taxon>Euteleostomi</taxon>
        <taxon>Actinopterygii</taxon>
        <taxon>Chondrostei</taxon>
        <taxon>Acipenseriformes</taxon>
        <taxon>Acipenseridae</taxon>
        <taxon>Acipenser</taxon>
    </lineage>
</organism>
<dbReference type="InterPro" id="IPR011009">
    <property type="entry name" value="Kinase-like_dom_sf"/>
</dbReference>
<feature type="binding site" evidence="9 10">
    <location>
        <position position="71"/>
    </location>
    <ligand>
        <name>ATP</name>
        <dbReference type="ChEBI" id="CHEBI:30616"/>
    </ligand>
</feature>
<evidence type="ECO:0000313" key="13">
    <source>
        <dbReference type="Proteomes" id="UP000289886"/>
    </source>
</evidence>
<evidence type="ECO:0000256" key="2">
    <source>
        <dbReference type="ARBA" id="ARBA00022527"/>
    </source>
</evidence>
<accession>A0A444UZZ2</accession>
<sequence length="267" mass="31652">MCRRIQRLPLQRLQQLLPSQSVTHSKIWYCCTLKEPFSLKDFEIGRPLGKGKFGNVYLARDREINFILALKVMFKSQIEKEGMEYQLRREIEIQSRLRHPNILRFYNYFHDCKRVFLILEYAPRGELYKELQRCQRFDEQRSATFYLHPTPHRRKTMCGTLDYLSPEMIEGKTYNENADLWCVGVLCYEFLVGHPPFESASHAETYSRITKVDMQFPSIVSPGARDLISSLLRHCPTMRLPLKKVLEHPWVKTNSRRILPPVYHPKS</sequence>
<dbReference type="FunFam" id="3.30.200.20:FF:000042">
    <property type="entry name" value="Aurora kinase A"/>
    <property type="match status" value="1"/>
</dbReference>